<dbReference type="GO" id="GO:0001508">
    <property type="term" value="P:action potential"/>
    <property type="evidence" value="ECO:0007669"/>
    <property type="project" value="TreeGrafter"/>
</dbReference>
<evidence type="ECO:0000313" key="17">
    <source>
        <dbReference type="Proteomes" id="UP000033140"/>
    </source>
</evidence>
<evidence type="ECO:0000256" key="2">
    <source>
        <dbReference type="ARBA" id="ARBA00022448"/>
    </source>
</evidence>
<dbReference type="InterPro" id="IPR005821">
    <property type="entry name" value="Ion_trans_dom"/>
</dbReference>
<dbReference type="RefSeq" id="XP_019022107.1">
    <property type="nucleotide sequence ID" value="XM_019171860.1"/>
</dbReference>
<evidence type="ECO:0000256" key="7">
    <source>
        <dbReference type="ARBA" id="ARBA00022958"/>
    </source>
</evidence>
<dbReference type="PANTHER" id="PTHR11537:SF254">
    <property type="entry name" value="POTASSIUM VOLTAGE-GATED CHANNEL PROTEIN SHAB"/>
    <property type="match status" value="1"/>
</dbReference>
<evidence type="ECO:0000256" key="5">
    <source>
        <dbReference type="ARBA" id="ARBA00022826"/>
    </source>
</evidence>
<keyword evidence="8 14" id="KW-1133">Transmembrane helix</keyword>
<dbReference type="Gene3D" id="1.20.120.350">
    <property type="entry name" value="Voltage-gated potassium channels. Chain C"/>
    <property type="match status" value="1"/>
</dbReference>
<dbReference type="PRINTS" id="PR00169">
    <property type="entry name" value="KCHANNEL"/>
</dbReference>
<gene>
    <name evidence="16" type="ORF">G7K_3781-t1</name>
</gene>
<name>A0A0E9NID5_SAICN</name>
<keyword evidence="4 14" id="KW-0812">Transmembrane</keyword>
<keyword evidence="3" id="KW-0633">Potassium transport</keyword>
<keyword evidence="17" id="KW-1185">Reference proteome</keyword>
<accession>A0A0E9NID5</accession>
<evidence type="ECO:0000256" key="6">
    <source>
        <dbReference type="ARBA" id="ARBA00022882"/>
    </source>
</evidence>
<feature type="transmembrane region" description="Helical" evidence="14">
    <location>
        <begin position="84"/>
        <end position="103"/>
    </location>
</feature>
<dbReference type="Gene3D" id="1.10.287.70">
    <property type="match status" value="1"/>
</dbReference>
<dbReference type="Pfam" id="PF00520">
    <property type="entry name" value="Ion_trans"/>
    <property type="match status" value="1"/>
</dbReference>
<evidence type="ECO:0000256" key="3">
    <source>
        <dbReference type="ARBA" id="ARBA00022538"/>
    </source>
</evidence>
<evidence type="ECO:0000256" key="9">
    <source>
        <dbReference type="ARBA" id="ARBA00023065"/>
    </source>
</evidence>
<evidence type="ECO:0000256" key="14">
    <source>
        <dbReference type="SAM" id="Phobius"/>
    </source>
</evidence>
<keyword evidence="6" id="KW-0851">Voltage-gated channel</keyword>
<keyword evidence="11" id="KW-0407">Ion channel</keyword>
<evidence type="ECO:0000256" key="11">
    <source>
        <dbReference type="ARBA" id="ARBA00023303"/>
    </source>
</evidence>
<feature type="region of interest" description="Disordered" evidence="13">
    <location>
        <begin position="25"/>
        <end position="53"/>
    </location>
</feature>
<keyword evidence="9" id="KW-0406">Ion transport</keyword>
<comment type="subcellular location">
    <subcellularLocation>
        <location evidence="1">Membrane</location>
        <topology evidence="1">Multi-pass membrane protein</topology>
    </subcellularLocation>
</comment>
<evidence type="ECO:0000313" key="16">
    <source>
        <dbReference type="EMBL" id="GAO49632.1"/>
    </source>
</evidence>
<keyword evidence="5" id="KW-0631">Potassium channel</keyword>
<feature type="transmembrane region" description="Helical" evidence="14">
    <location>
        <begin position="304"/>
        <end position="324"/>
    </location>
</feature>
<evidence type="ECO:0000259" key="15">
    <source>
        <dbReference type="Pfam" id="PF00520"/>
    </source>
</evidence>
<protein>
    <recommendedName>
        <fullName evidence="15">Ion transport domain-containing protein</fullName>
    </recommendedName>
</protein>
<evidence type="ECO:0000256" key="8">
    <source>
        <dbReference type="ARBA" id="ARBA00022989"/>
    </source>
</evidence>
<feature type="coiled-coil region" evidence="12">
    <location>
        <begin position="400"/>
        <end position="456"/>
    </location>
</feature>
<dbReference type="OrthoDB" id="297496at2759"/>
<dbReference type="SUPFAM" id="SSF81324">
    <property type="entry name" value="Voltage-gated potassium channels"/>
    <property type="match status" value="1"/>
</dbReference>
<keyword evidence="12" id="KW-0175">Coiled coil</keyword>
<dbReference type="Proteomes" id="UP000033140">
    <property type="component" value="Unassembled WGS sequence"/>
</dbReference>
<evidence type="ECO:0000256" key="13">
    <source>
        <dbReference type="SAM" id="MobiDB-lite"/>
    </source>
</evidence>
<evidence type="ECO:0000256" key="4">
    <source>
        <dbReference type="ARBA" id="ARBA00022692"/>
    </source>
</evidence>
<reference evidence="16 17" key="2">
    <citation type="journal article" date="2014" name="J. Gen. Appl. Microbiol.">
        <title>The early diverging ascomycetous budding yeast Saitoella complicata has three histone deacetylases belonging to the Clr6, Hos2, and Rpd3 lineages.</title>
        <authorList>
            <person name="Nishida H."/>
            <person name="Matsumoto T."/>
            <person name="Kondo S."/>
            <person name="Hamamoto M."/>
            <person name="Yoshikawa H."/>
        </authorList>
    </citation>
    <scope>NUCLEOTIDE SEQUENCE [LARGE SCALE GENOMIC DNA]</scope>
    <source>
        <strain evidence="16 17">NRRL Y-17804</strain>
    </source>
</reference>
<reference evidence="16 17" key="1">
    <citation type="journal article" date="2011" name="J. Gen. Appl. Microbiol.">
        <title>Draft genome sequencing of the enigmatic yeast Saitoella complicata.</title>
        <authorList>
            <person name="Nishida H."/>
            <person name="Hamamoto M."/>
            <person name="Sugiyama J."/>
        </authorList>
    </citation>
    <scope>NUCLEOTIDE SEQUENCE [LARGE SCALE GENOMIC DNA]</scope>
    <source>
        <strain evidence="16 17">NRRL Y-17804</strain>
    </source>
</reference>
<keyword evidence="2" id="KW-0813">Transport</keyword>
<feature type="domain" description="Ion transport" evidence="15">
    <location>
        <begin position="83"/>
        <end position="330"/>
    </location>
</feature>
<keyword evidence="10 14" id="KW-0472">Membrane</keyword>
<feature type="compositionally biased region" description="Polar residues" evidence="13">
    <location>
        <begin position="25"/>
        <end position="50"/>
    </location>
</feature>
<reference evidence="16 17" key="3">
    <citation type="journal article" date="2015" name="Genome Announc.">
        <title>Draft Genome Sequence of the Archiascomycetous Yeast Saitoella complicata.</title>
        <authorList>
            <person name="Yamauchi K."/>
            <person name="Kondo S."/>
            <person name="Hamamoto M."/>
            <person name="Takahashi Y."/>
            <person name="Ogura Y."/>
            <person name="Hayashi T."/>
            <person name="Nishida H."/>
        </authorList>
    </citation>
    <scope>NUCLEOTIDE SEQUENCE [LARGE SCALE GENOMIC DNA]</scope>
    <source>
        <strain evidence="16 17">NRRL Y-17804</strain>
    </source>
</reference>
<evidence type="ECO:0000256" key="1">
    <source>
        <dbReference type="ARBA" id="ARBA00004141"/>
    </source>
</evidence>
<dbReference type="AlphaFoldDB" id="A0A0E9NID5"/>
<feature type="transmembrane region" description="Helical" evidence="14">
    <location>
        <begin position="123"/>
        <end position="144"/>
    </location>
</feature>
<dbReference type="GO" id="GO:0008076">
    <property type="term" value="C:voltage-gated potassium channel complex"/>
    <property type="evidence" value="ECO:0007669"/>
    <property type="project" value="InterPro"/>
</dbReference>
<sequence>MVFNEKDIKDQSLPMAMPVPIVYPTRTQSQSNPDPSSTFNLDEGSLTSSPDPFLSDAESRAHCSPLSNSFYFFFELPSSPLARAFSFLSSLCVLASIAIIAVSSLPRFQEVGNEWGSAKYKRWWGPAYGVMGCVFLVEFVGRVVGVGAGRRRGGVWGRVWWCLRPLNLIDAFSSVPFWVELIQTNTPTARIFQVLRIFLLFRIVKVGQFTEWSIGMKVTFRVFRRSLAQILLVSFYTLIVILVAASCVYYAERGTWKQGQGVWVRSDGSVSPFQSIPGSWYWAVVTVTTLGYGDQYPITNVGRFIACLAALSGMMVIALPTSIIGSNYGREWADYERRRTRVRMRELTRRQAQANADDPAHTHRLTRTTTFGSLFSRTPTIIQGLPSSHAHSPGASHAHIRTLKETNELLLNAVVRAQEQLDGVAPLAQERWYVKWKETEAENVRLRLRVRELEEAQGGRVENITDVKETVIQFQQ</sequence>
<dbReference type="STRING" id="698492.A0A0E9NID5"/>
<keyword evidence="7" id="KW-0630">Potassium</keyword>
<comment type="caution">
    <text evidence="16">The sequence shown here is derived from an EMBL/GenBank/DDBJ whole genome shotgun (WGS) entry which is preliminary data.</text>
</comment>
<dbReference type="OMA" id="ENVQYVH"/>
<dbReference type="EMBL" id="BACD03000024">
    <property type="protein sequence ID" value="GAO49632.1"/>
    <property type="molecule type" value="Genomic_DNA"/>
</dbReference>
<dbReference type="GO" id="GO:0005249">
    <property type="term" value="F:voltage-gated potassium channel activity"/>
    <property type="evidence" value="ECO:0007669"/>
    <property type="project" value="InterPro"/>
</dbReference>
<dbReference type="InterPro" id="IPR027359">
    <property type="entry name" value="Volt_channel_dom_sf"/>
</dbReference>
<organism evidence="16 17">
    <name type="scientific">Saitoella complicata (strain BCRC 22490 / CBS 7301 / JCM 7358 / NBRC 10748 / NRRL Y-17804)</name>
    <dbReference type="NCBI Taxonomy" id="698492"/>
    <lineage>
        <taxon>Eukaryota</taxon>
        <taxon>Fungi</taxon>
        <taxon>Dikarya</taxon>
        <taxon>Ascomycota</taxon>
        <taxon>Taphrinomycotina</taxon>
        <taxon>Taphrinomycotina incertae sedis</taxon>
        <taxon>Saitoella</taxon>
    </lineage>
</organism>
<proteinExistence type="predicted"/>
<feature type="transmembrane region" description="Helical" evidence="14">
    <location>
        <begin position="230"/>
        <end position="251"/>
    </location>
</feature>
<dbReference type="PANTHER" id="PTHR11537">
    <property type="entry name" value="VOLTAGE-GATED POTASSIUM CHANNEL"/>
    <property type="match status" value="1"/>
</dbReference>
<dbReference type="InterPro" id="IPR028325">
    <property type="entry name" value="VG_K_chnl"/>
</dbReference>
<evidence type="ECO:0000256" key="10">
    <source>
        <dbReference type="ARBA" id="ARBA00023136"/>
    </source>
</evidence>
<evidence type="ECO:0000256" key="12">
    <source>
        <dbReference type="SAM" id="Coils"/>
    </source>
</evidence>